<evidence type="ECO:0000313" key="2">
    <source>
        <dbReference type="Proteomes" id="UP001370100"/>
    </source>
</evidence>
<organism evidence="1 2">
    <name type="scientific">Actinomycetospora aeridis</name>
    <dbReference type="NCBI Taxonomy" id="3129231"/>
    <lineage>
        <taxon>Bacteria</taxon>
        <taxon>Bacillati</taxon>
        <taxon>Actinomycetota</taxon>
        <taxon>Actinomycetes</taxon>
        <taxon>Pseudonocardiales</taxon>
        <taxon>Pseudonocardiaceae</taxon>
        <taxon>Actinomycetospora</taxon>
    </lineage>
</organism>
<keyword evidence="2" id="KW-1185">Reference proteome</keyword>
<evidence type="ECO:0000313" key="1">
    <source>
        <dbReference type="EMBL" id="MEJ2888623.1"/>
    </source>
</evidence>
<dbReference type="EMBL" id="JBBEGL010000005">
    <property type="protein sequence ID" value="MEJ2888623.1"/>
    <property type="molecule type" value="Genomic_DNA"/>
</dbReference>
<dbReference type="Pfam" id="PF20242">
    <property type="entry name" value="Emfourin"/>
    <property type="match status" value="1"/>
</dbReference>
<proteinExistence type="predicted"/>
<dbReference type="RefSeq" id="WP_337715360.1">
    <property type="nucleotide sequence ID" value="NZ_JBBEGL010000005.1"/>
</dbReference>
<dbReference type="Proteomes" id="UP001370100">
    <property type="component" value="Unassembled WGS sequence"/>
</dbReference>
<comment type="caution">
    <text evidence="1">The sequence shown here is derived from an EMBL/GenBank/DDBJ whole genome shotgun (WGS) entry which is preliminary data.</text>
</comment>
<name>A0ABU8NAC7_9PSEU</name>
<accession>A0ABU8NAC7</accession>
<gene>
    <name evidence="1" type="ORF">WCD41_19345</name>
</gene>
<reference evidence="1 2" key="1">
    <citation type="submission" date="2024-03" db="EMBL/GenBank/DDBJ databases">
        <title>Actinomycetospora sp. OC33-EN06, a novel actinomycete isolated from wild orchid (Aerides multiflora).</title>
        <authorList>
            <person name="Suriyachadkun C."/>
        </authorList>
    </citation>
    <scope>NUCLEOTIDE SEQUENCE [LARGE SCALE GENOMIC DNA]</scope>
    <source>
        <strain evidence="1 2">OC33-EN06</strain>
    </source>
</reference>
<sequence>MKITVTERGGFAAAVLRAQPDTVVDTADLASADAAALEGVARTAVARTAGDSGEHRARPDEQSYRVVVDDHGEQSVIKAYDSTMDPAVADLLERVRRHAPSSGGDR</sequence>
<protein>
    <submittedName>
        <fullName evidence="1">Protealysin inhibitor emfourin</fullName>
    </submittedName>
</protein>
<dbReference type="InterPro" id="IPR049457">
    <property type="entry name" value="Emfourin"/>
</dbReference>